<dbReference type="PRINTS" id="PR00364">
    <property type="entry name" value="DISEASERSIST"/>
</dbReference>
<dbReference type="PANTHER" id="PTHR47691">
    <property type="entry name" value="REGULATOR-RELATED"/>
    <property type="match status" value="1"/>
</dbReference>
<proteinExistence type="predicted"/>
<dbReference type="AlphaFoldDB" id="A0A6H9YK34"/>
<dbReference type="GO" id="GO:0043531">
    <property type="term" value="F:ADP binding"/>
    <property type="evidence" value="ECO:0007669"/>
    <property type="project" value="InterPro"/>
</dbReference>
<reference evidence="1 2" key="1">
    <citation type="submission" date="2019-09" db="EMBL/GenBank/DDBJ databases">
        <title>Actinomadura physcomitrii sp. nov., a novel actinomycete isolated from moss [Physcomitrium sphaericum (Ludw) Fuernr].</title>
        <authorList>
            <person name="Zhuang X."/>
            <person name="Liu C."/>
        </authorList>
    </citation>
    <scope>NUCLEOTIDE SEQUENCE [LARGE SCALE GENOMIC DNA]</scope>
    <source>
        <strain evidence="1 2">HMC1</strain>
    </source>
</reference>
<protein>
    <submittedName>
        <fullName evidence="1">Tetratricopeptide repeat protein</fullName>
    </submittedName>
</protein>
<dbReference type="SMART" id="SM00028">
    <property type="entry name" value="TPR"/>
    <property type="match status" value="2"/>
</dbReference>
<dbReference type="InterPro" id="IPR019734">
    <property type="entry name" value="TPR_rpt"/>
</dbReference>
<evidence type="ECO:0000313" key="2">
    <source>
        <dbReference type="Proteomes" id="UP000468735"/>
    </source>
</evidence>
<dbReference type="Gene3D" id="1.25.40.10">
    <property type="entry name" value="Tetratricopeptide repeat domain"/>
    <property type="match status" value="1"/>
</dbReference>
<dbReference type="OrthoDB" id="5521887at2"/>
<dbReference type="Gene3D" id="3.40.50.300">
    <property type="entry name" value="P-loop containing nucleotide triphosphate hydrolases"/>
    <property type="match status" value="1"/>
</dbReference>
<keyword evidence="2" id="KW-1185">Reference proteome</keyword>
<comment type="caution">
    <text evidence="1">The sequence shown here is derived from an EMBL/GenBank/DDBJ whole genome shotgun (WGS) entry which is preliminary data.</text>
</comment>
<evidence type="ECO:0000313" key="1">
    <source>
        <dbReference type="EMBL" id="KAB2340412.1"/>
    </source>
</evidence>
<dbReference type="PANTHER" id="PTHR47691:SF3">
    <property type="entry name" value="HTH-TYPE TRANSCRIPTIONAL REGULATOR RV0890C-RELATED"/>
    <property type="match status" value="1"/>
</dbReference>
<gene>
    <name evidence="1" type="ORF">F8566_45335</name>
</gene>
<sequence>MCVDVTSQGTRGCGFVSWGVGARCAALAHSGLRLGGRADHELAGGAEVAGEDHHQAGDGNRYEGEARNVVQAHRVDVMNVYNTPGAVRVEPPSALPPAANRFHDREPLLRQITEAVSVKRHAGEPTVVIVAGLRGVGKTAMAVHWATLERDRFPDGLLYSDLGGLSRRGMGGGIGETVTYLLEQLGISGEHLPRSDQGRLALLRSRLARGRVFLLLDNARLATEVERLLPASPDSVVFVTTGGELTEVADLAGRQNAEVILLRELSDEVSLDLLRSLIGNERVDREIDGARALLRVCGGWPLAIRLAAGRLKTRRTLGLADLAARLEAAHRDPHRAPKGEWVVHVVGDEVYGAMPDEVRRAYRMLSLHPGAGDRPTPTPRAGRGPRVVFGIGAAAALLGCTEADADALLDELVNRHLLDEEADRFVFHDLIRLHARSSAEHEETDEDRDAAVRNVAEWYLRAAAEADLAVNSHRPTTGPVFRELRGRSSPYGSGPEGVRRGLAWLRAEHQNLCALVYAAEDRGWHDLAWQLCEALWGFYLSLKHYDQWIETHRIGLRAAERLGDAEARFRMGIQLGRGLYETRRFAEAHEVLAGTLEVVTDPLDRATTLEFVGRAHLDAGEPAKALPFFQQSKELEETHGRIRGVGINLHHLGRTYLALGRVDDAVRCLDRAQEIFEDIPDPYNRGRTLITVGRAHLMAERAGPAAAALGTALEIMRAEGRTYQIGEIYESLAHVAAMMDDPAHAAELRAAAIAAYDEVGSPRADELRDSP</sequence>
<dbReference type="InterPro" id="IPR027417">
    <property type="entry name" value="P-loop_NTPase"/>
</dbReference>
<dbReference type="EMBL" id="WBMT01000030">
    <property type="protein sequence ID" value="KAB2340412.1"/>
    <property type="molecule type" value="Genomic_DNA"/>
</dbReference>
<dbReference type="Pfam" id="PF13424">
    <property type="entry name" value="TPR_12"/>
    <property type="match status" value="1"/>
</dbReference>
<accession>A0A6H9YK34</accession>
<dbReference type="SUPFAM" id="SSF48452">
    <property type="entry name" value="TPR-like"/>
    <property type="match status" value="1"/>
</dbReference>
<dbReference type="InterPro" id="IPR011990">
    <property type="entry name" value="TPR-like_helical_dom_sf"/>
</dbReference>
<dbReference type="SUPFAM" id="SSF52540">
    <property type="entry name" value="P-loop containing nucleoside triphosphate hydrolases"/>
    <property type="match status" value="1"/>
</dbReference>
<dbReference type="Proteomes" id="UP000468735">
    <property type="component" value="Unassembled WGS sequence"/>
</dbReference>
<name>A0A6H9YK34_9ACTN</name>
<organism evidence="1 2">
    <name type="scientific">Actinomadura rudentiformis</name>
    <dbReference type="NCBI Taxonomy" id="359158"/>
    <lineage>
        <taxon>Bacteria</taxon>
        <taxon>Bacillati</taxon>
        <taxon>Actinomycetota</taxon>
        <taxon>Actinomycetes</taxon>
        <taxon>Streptosporangiales</taxon>
        <taxon>Thermomonosporaceae</taxon>
        <taxon>Actinomadura</taxon>
    </lineage>
</organism>